<organism evidence="2 3">
    <name type="scientific">Sphingomonas melonis</name>
    <dbReference type="NCBI Taxonomy" id="152682"/>
    <lineage>
        <taxon>Bacteria</taxon>
        <taxon>Pseudomonadati</taxon>
        <taxon>Pseudomonadota</taxon>
        <taxon>Alphaproteobacteria</taxon>
        <taxon>Sphingomonadales</taxon>
        <taxon>Sphingomonadaceae</taxon>
        <taxon>Sphingomonas</taxon>
    </lineage>
</organism>
<reference evidence="2 3" key="1">
    <citation type="submission" date="2020-08" db="EMBL/GenBank/DDBJ databases">
        <title>The Agave Microbiome: Exploring the role of microbial communities in plant adaptations to desert environments.</title>
        <authorList>
            <person name="Partida-Martinez L.P."/>
        </authorList>
    </citation>
    <scope>NUCLEOTIDE SEQUENCE [LARGE SCALE GENOMIC DNA]</scope>
    <source>
        <strain evidence="2 3">AS2.3</strain>
    </source>
</reference>
<feature type="region of interest" description="Disordered" evidence="1">
    <location>
        <begin position="136"/>
        <end position="184"/>
    </location>
</feature>
<evidence type="ECO:0000256" key="1">
    <source>
        <dbReference type="SAM" id="MobiDB-lite"/>
    </source>
</evidence>
<dbReference type="AlphaFoldDB" id="A0A7Y9FKC8"/>
<dbReference type="RefSeq" id="WP_179507451.1">
    <property type="nucleotide sequence ID" value="NZ_JACCBY010000001.1"/>
</dbReference>
<gene>
    <name evidence="2" type="ORF">HD841_000682</name>
</gene>
<dbReference type="EMBL" id="JACCBY010000001">
    <property type="protein sequence ID" value="NYD88913.1"/>
    <property type="molecule type" value="Genomic_DNA"/>
</dbReference>
<keyword evidence="3" id="KW-1185">Reference proteome</keyword>
<accession>A0A7Y9FKC8</accession>
<proteinExistence type="predicted"/>
<name>A0A7Y9FKC8_9SPHN</name>
<comment type="caution">
    <text evidence="2">The sequence shown here is derived from an EMBL/GenBank/DDBJ whole genome shotgun (WGS) entry which is preliminary data.</text>
</comment>
<evidence type="ECO:0000313" key="2">
    <source>
        <dbReference type="EMBL" id="NYD88913.1"/>
    </source>
</evidence>
<protein>
    <submittedName>
        <fullName evidence="2">Uncharacterized protein</fullName>
    </submittedName>
</protein>
<evidence type="ECO:0000313" key="3">
    <source>
        <dbReference type="Proteomes" id="UP000517753"/>
    </source>
</evidence>
<sequence>MLVARRPAGPEWKTVMGAQVQFAPIDRASLRRARRAALAVLGRDEHEGSEAASAEEQMAELGDALSHALLMQGITDWKDVCLMADGDDAGPGEVLECTDENKALVLSDPLTFEAFDAAYVIPFVVRERAKNAYAASPNGTGAAATEASVTANSPARPTPKAGAKDAPTGRKPRRTKTPKSSGTS</sequence>
<dbReference type="Proteomes" id="UP000517753">
    <property type="component" value="Unassembled WGS sequence"/>
</dbReference>